<comment type="caution">
    <text evidence="6">The sequence shown here is derived from an EMBL/GenBank/DDBJ whole genome shotgun (WGS) entry which is preliminary data.</text>
</comment>
<dbReference type="Proteomes" id="UP000638263">
    <property type="component" value="Unassembled WGS sequence"/>
</dbReference>
<evidence type="ECO:0000313" key="6">
    <source>
        <dbReference type="EMBL" id="GGK92254.1"/>
    </source>
</evidence>
<keyword evidence="3 4" id="KW-0732">Signal</keyword>
<organism evidence="6 7">
    <name type="scientific">Nocardia jinanensis</name>
    <dbReference type="NCBI Taxonomy" id="382504"/>
    <lineage>
        <taxon>Bacteria</taxon>
        <taxon>Bacillati</taxon>
        <taxon>Actinomycetota</taxon>
        <taxon>Actinomycetes</taxon>
        <taxon>Mycobacteriales</taxon>
        <taxon>Nocardiaceae</taxon>
        <taxon>Nocardia</taxon>
    </lineage>
</organism>
<reference evidence="6" key="2">
    <citation type="submission" date="2020-09" db="EMBL/GenBank/DDBJ databases">
        <authorList>
            <person name="Sun Q."/>
            <person name="Zhou Y."/>
        </authorList>
    </citation>
    <scope>NUCLEOTIDE SEQUENCE</scope>
    <source>
        <strain evidence="6">CGMCC 4.3508</strain>
    </source>
</reference>
<name>A0A917R643_9NOCA</name>
<protein>
    <submittedName>
        <fullName evidence="6">ABC transporter substrate-binding protein</fullName>
    </submittedName>
</protein>
<accession>A0A917R643</accession>
<dbReference type="InterPro" id="IPR015168">
    <property type="entry name" value="SsuA/THI5"/>
</dbReference>
<feature type="domain" description="SsuA/THI5-like" evidence="5">
    <location>
        <begin position="52"/>
        <end position="260"/>
    </location>
</feature>
<dbReference type="PANTHER" id="PTHR30024">
    <property type="entry name" value="ALIPHATIC SULFONATES-BINDING PROTEIN-RELATED"/>
    <property type="match status" value="1"/>
</dbReference>
<dbReference type="SUPFAM" id="SSF53850">
    <property type="entry name" value="Periplasmic binding protein-like II"/>
    <property type="match status" value="1"/>
</dbReference>
<feature type="signal peptide" evidence="4">
    <location>
        <begin position="1"/>
        <end position="21"/>
    </location>
</feature>
<dbReference type="PANTHER" id="PTHR30024:SF47">
    <property type="entry name" value="TAURINE-BINDING PERIPLASMIC PROTEIN"/>
    <property type="match status" value="1"/>
</dbReference>
<evidence type="ECO:0000256" key="1">
    <source>
        <dbReference type="ARBA" id="ARBA00004418"/>
    </source>
</evidence>
<keyword evidence="7" id="KW-1185">Reference proteome</keyword>
<dbReference type="EMBL" id="BMMH01000001">
    <property type="protein sequence ID" value="GGK92254.1"/>
    <property type="molecule type" value="Genomic_DNA"/>
</dbReference>
<evidence type="ECO:0000313" key="7">
    <source>
        <dbReference type="Proteomes" id="UP000638263"/>
    </source>
</evidence>
<dbReference type="RefSeq" id="WP_058855616.1">
    <property type="nucleotide sequence ID" value="NZ_BMMH01000001.1"/>
</dbReference>
<feature type="chain" id="PRO_5038541880" evidence="4">
    <location>
        <begin position="22"/>
        <end position="352"/>
    </location>
</feature>
<sequence>MRKRVPALFFAVLAAVSLVSACGTSSEARTTEDGRTLIRYQGWASQVTYPELAADLGYFDKVALDWVGNTTSGPQDIQSAATGATDIGGAFNGAVVKLAAAGSPITSVISYYGSDKENFTGYYVLDNSPIRSARDLIGKKFGVNTLGAHHEFVAREWLAQQGLSNDEIAQVELTVVPPVNAEQALRQGQIDAVALFDIWRDEAVARGGVRPLFTDGDLFGAFSYGTYIVRDDFLARNRDAVADLTRGTARAIRWAQTTPRDQVIAKFKDIITRRGREGESADKADYWKSTGVAGPGGVVREQEIQLWVDWLVRNGEVESGKLAAKDLYTNEFNPYANGTYPENAGPDGKVIG</sequence>
<evidence type="ECO:0000259" key="5">
    <source>
        <dbReference type="Pfam" id="PF09084"/>
    </source>
</evidence>
<dbReference type="GO" id="GO:0042597">
    <property type="term" value="C:periplasmic space"/>
    <property type="evidence" value="ECO:0007669"/>
    <property type="project" value="UniProtKB-SubCell"/>
</dbReference>
<dbReference type="AlphaFoldDB" id="A0A917R643"/>
<evidence type="ECO:0000256" key="3">
    <source>
        <dbReference type="ARBA" id="ARBA00022729"/>
    </source>
</evidence>
<reference evidence="6" key="1">
    <citation type="journal article" date="2014" name="Int. J. Syst. Evol. Microbiol.">
        <title>Complete genome sequence of Corynebacterium casei LMG S-19264T (=DSM 44701T), isolated from a smear-ripened cheese.</title>
        <authorList>
            <consortium name="US DOE Joint Genome Institute (JGI-PGF)"/>
            <person name="Walter F."/>
            <person name="Albersmeier A."/>
            <person name="Kalinowski J."/>
            <person name="Ruckert C."/>
        </authorList>
    </citation>
    <scope>NUCLEOTIDE SEQUENCE</scope>
    <source>
        <strain evidence="6">CGMCC 4.3508</strain>
    </source>
</reference>
<gene>
    <name evidence="6" type="ORF">GCM10011588_03360</name>
</gene>
<dbReference type="PROSITE" id="PS51257">
    <property type="entry name" value="PROKAR_LIPOPROTEIN"/>
    <property type="match status" value="1"/>
</dbReference>
<evidence type="ECO:0000256" key="4">
    <source>
        <dbReference type="SAM" id="SignalP"/>
    </source>
</evidence>
<dbReference type="Gene3D" id="3.40.190.10">
    <property type="entry name" value="Periplasmic binding protein-like II"/>
    <property type="match status" value="2"/>
</dbReference>
<dbReference type="Pfam" id="PF09084">
    <property type="entry name" value="NMT1"/>
    <property type="match status" value="1"/>
</dbReference>
<comment type="similarity">
    <text evidence="2">Belongs to the bacterial solute-binding protein SsuA/TauA family.</text>
</comment>
<proteinExistence type="inferred from homology"/>
<evidence type="ECO:0000256" key="2">
    <source>
        <dbReference type="ARBA" id="ARBA00010742"/>
    </source>
</evidence>
<comment type="subcellular location">
    <subcellularLocation>
        <location evidence="1">Periplasm</location>
    </subcellularLocation>
</comment>